<keyword evidence="3" id="KW-1185">Reference proteome</keyword>
<evidence type="ECO:0000256" key="1">
    <source>
        <dbReference type="SAM" id="MobiDB-lite"/>
    </source>
</evidence>
<organism evidence="2 3">
    <name type="scientific">Claviceps pusilla</name>
    <dbReference type="NCBI Taxonomy" id="123648"/>
    <lineage>
        <taxon>Eukaryota</taxon>
        <taxon>Fungi</taxon>
        <taxon>Dikarya</taxon>
        <taxon>Ascomycota</taxon>
        <taxon>Pezizomycotina</taxon>
        <taxon>Sordariomycetes</taxon>
        <taxon>Hypocreomycetidae</taxon>
        <taxon>Hypocreales</taxon>
        <taxon>Clavicipitaceae</taxon>
        <taxon>Claviceps</taxon>
    </lineage>
</organism>
<evidence type="ECO:0000313" key="3">
    <source>
        <dbReference type="Proteomes" id="UP000748025"/>
    </source>
</evidence>
<dbReference type="AlphaFoldDB" id="A0A9P7NBB2"/>
<name>A0A9P7NBB2_9HYPO</name>
<dbReference type="EMBL" id="SRPW01001006">
    <property type="protein sequence ID" value="KAG6009185.1"/>
    <property type="molecule type" value="Genomic_DNA"/>
</dbReference>
<gene>
    <name evidence="2" type="ORF">E4U43_000034</name>
</gene>
<feature type="region of interest" description="Disordered" evidence="1">
    <location>
        <begin position="64"/>
        <end position="85"/>
    </location>
</feature>
<protein>
    <submittedName>
        <fullName evidence="2">Uncharacterized protein</fullName>
    </submittedName>
</protein>
<accession>A0A9P7NBB2</accession>
<evidence type="ECO:0000313" key="2">
    <source>
        <dbReference type="EMBL" id="KAG6009185.1"/>
    </source>
</evidence>
<reference evidence="2" key="1">
    <citation type="journal article" date="2020" name="bioRxiv">
        <title>Whole genome comparisons of ergot fungi reveals the divergence and evolution of species within the genus Claviceps are the result of varying mechanisms driving genome evolution and host range expansion.</title>
        <authorList>
            <person name="Wyka S.A."/>
            <person name="Mondo S.J."/>
            <person name="Liu M."/>
            <person name="Dettman J."/>
            <person name="Nalam V."/>
            <person name="Broders K.D."/>
        </authorList>
    </citation>
    <scope>NUCLEOTIDE SEQUENCE</scope>
    <source>
        <strain evidence="2">CCC 602</strain>
    </source>
</reference>
<feature type="non-terminal residue" evidence="2">
    <location>
        <position position="85"/>
    </location>
</feature>
<proteinExistence type="predicted"/>
<dbReference type="Proteomes" id="UP000748025">
    <property type="component" value="Unassembled WGS sequence"/>
</dbReference>
<comment type="caution">
    <text evidence="2">The sequence shown here is derived from an EMBL/GenBank/DDBJ whole genome shotgun (WGS) entry which is preliminary data.</text>
</comment>
<feature type="compositionally biased region" description="Polar residues" evidence="1">
    <location>
        <begin position="72"/>
        <end position="85"/>
    </location>
</feature>
<sequence>MAHEETAYFSKIDLSCFLSTVRSRTFQGKSDAVSESATVQSAFIYEEILPFYEKGMWYAPSDNQKPPFGSRTLYNDANSSSFLGT</sequence>